<dbReference type="PANTHER" id="PTHR38357:SF1">
    <property type="entry name" value="EXPRESSED PROTEIN"/>
    <property type="match status" value="1"/>
</dbReference>
<comment type="caution">
    <text evidence="1">The sequence shown here is derived from an EMBL/GenBank/DDBJ whole genome shotgun (WGS) entry which is preliminary data.</text>
</comment>
<sequence>MAPPINLPFSYLRLQPLPLPHCRLRLRPILAASSFASHNGAPRIRTSKPPRDIKIKIGRYKGRMLGTLPPSYLKWLSNPDVSDPDIYLSLATWSDLAKQVLQDPVYQDRIEWEPAWKIFTGEGRGNFYESESFDWKKAYNDIGEKYGWDMDDKEGWSKVKRELIGTSFSARIPRKKDRRSKLRASESVKSEVIEKKKRPVLVGGKKGERIERMRMKREKLPGRIEVKEAVNKSEDSGYLDDQNEVKNDENCGLLVGKNREERIERMRLRREEKAQMVRSNEVVEEEILEEKEVELPRIRIKKEGVKRVKRNLGKRRRQLGTGLGRNDEIISFAEIKENSGNVEVFNPFPGRDALLEKIKSGQD</sequence>
<name>A0A833QUD2_9POAL</name>
<organism evidence="1 2">
    <name type="scientific">Carex littledalei</name>
    <dbReference type="NCBI Taxonomy" id="544730"/>
    <lineage>
        <taxon>Eukaryota</taxon>
        <taxon>Viridiplantae</taxon>
        <taxon>Streptophyta</taxon>
        <taxon>Embryophyta</taxon>
        <taxon>Tracheophyta</taxon>
        <taxon>Spermatophyta</taxon>
        <taxon>Magnoliopsida</taxon>
        <taxon>Liliopsida</taxon>
        <taxon>Poales</taxon>
        <taxon>Cyperaceae</taxon>
        <taxon>Cyperoideae</taxon>
        <taxon>Cariceae</taxon>
        <taxon>Carex</taxon>
        <taxon>Carex subgen. Euthyceras</taxon>
    </lineage>
</organism>
<proteinExistence type="predicted"/>
<protein>
    <submittedName>
        <fullName evidence="1">Uncharacterized protein</fullName>
    </submittedName>
</protein>
<dbReference type="EMBL" id="SWLB01000016">
    <property type="protein sequence ID" value="KAF3328096.1"/>
    <property type="molecule type" value="Genomic_DNA"/>
</dbReference>
<dbReference type="GO" id="GO:0009536">
    <property type="term" value="C:plastid"/>
    <property type="evidence" value="ECO:0007669"/>
    <property type="project" value="TreeGrafter"/>
</dbReference>
<keyword evidence="2" id="KW-1185">Reference proteome</keyword>
<evidence type="ECO:0000313" key="1">
    <source>
        <dbReference type="EMBL" id="KAF3328096.1"/>
    </source>
</evidence>
<evidence type="ECO:0000313" key="2">
    <source>
        <dbReference type="Proteomes" id="UP000623129"/>
    </source>
</evidence>
<gene>
    <name evidence="1" type="ORF">FCM35_KLT06702</name>
</gene>
<dbReference type="PANTHER" id="PTHR38357">
    <property type="entry name" value="EXPRESSED PROTEIN"/>
    <property type="match status" value="1"/>
</dbReference>
<accession>A0A833QUD2</accession>
<dbReference type="AlphaFoldDB" id="A0A833QUD2"/>
<dbReference type="OrthoDB" id="1897217at2759"/>
<reference evidence="1" key="1">
    <citation type="submission" date="2020-01" db="EMBL/GenBank/DDBJ databases">
        <title>Genome sequence of Kobresia littledalei, the first chromosome-level genome in the family Cyperaceae.</title>
        <authorList>
            <person name="Qu G."/>
        </authorList>
    </citation>
    <scope>NUCLEOTIDE SEQUENCE</scope>
    <source>
        <strain evidence="1">C.B.Clarke</strain>
        <tissue evidence="1">Leaf</tissue>
    </source>
</reference>
<dbReference type="Proteomes" id="UP000623129">
    <property type="component" value="Unassembled WGS sequence"/>
</dbReference>